<evidence type="ECO:0000313" key="1">
    <source>
        <dbReference type="EMBL" id="SDL82587.1"/>
    </source>
</evidence>
<dbReference type="SUPFAM" id="SSF55729">
    <property type="entry name" value="Acyl-CoA N-acyltransferases (Nat)"/>
    <property type="match status" value="1"/>
</dbReference>
<dbReference type="Gene3D" id="3.40.630.30">
    <property type="match status" value="1"/>
</dbReference>
<sequence>MADDEYEFGPLRRDDPEAISDLITRMDGGRGEQRLRDKSAAYYRWMYLDNPAGQAVVHSARLGDKVVASFAVAPKIFQVEGRRVIVGKTMDMFTDPGHQGRGLIKRCTAAVFAGARDAGIAGWYVTPSVNSYPIFRDRWGYVEDFSLAYRTRVLRWGPLLAAFLRPRPVARLLGAVLGRLPRLVPRRRRAPRGTTVELLESFDSEADRLWDSVAPGYRVAMVRDSEYLNWRYVANPDRYTCLALRRGGRLVGIVVLTETIRRGVRVGEVVDLVCPAGGDTLRLLLRVALTHFRREGVALVQAWSIPGTGLDRRLRGAGLRLRRGHVKFLVSPNFPEPAVHDPEAWFITQGDGNDV</sequence>
<dbReference type="STRING" id="686624.SAMN04488242_2958"/>
<organism evidence="1 2">
    <name type="scientific">Tessaracoccus oleiagri</name>
    <dbReference type="NCBI Taxonomy" id="686624"/>
    <lineage>
        <taxon>Bacteria</taxon>
        <taxon>Bacillati</taxon>
        <taxon>Actinomycetota</taxon>
        <taxon>Actinomycetes</taxon>
        <taxon>Propionibacteriales</taxon>
        <taxon>Propionibacteriaceae</taxon>
        <taxon>Tessaracoccus</taxon>
    </lineage>
</organism>
<dbReference type="RefSeq" id="WP_093253857.1">
    <property type="nucleotide sequence ID" value="NZ_FNGP01000007.1"/>
</dbReference>
<reference evidence="1 2" key="1">
    <citation type="submission" date="2016-10" db="EMBL/GenBank/DDBJ databases">
        <authorList>
            <person name="de Groot N.N."/>
        </authorList>
    </citation>
    <scope>NUCLEOTIDE SEQUENCE [LARGE SCALE GENOMIC DNA]</scope>
    <source>
        <strain evidence="1 2">CGMCC 1.9159</strain>
    </source>
</reference>
<dbReference type="Proteomes" id="UP000199475">
    <property type="component" value="Unassembled WGS sequence"/>
</dbReference>
<dbReference type="EMBL" id="FNGP01000007">
    <property type="protein sequence ID" value="SDL82587.1"/>
    <property type="molecule type" value="Genomic_DNA"/>
</dbReference>
<dbReference type="OrthoDB" id="9805924at2"/>
<gene>
    <name evidence="1" type="ORF">SAMN04488242_2958</name>
</gene>
<keyword evidence="1" id="KW-0808">Transferase</keyword>
<dbReference type="InterPro" id="IPR016181">
    <property type="entry name" value="Acyl_CoA_acyltransferase"/>
</dbReference>
<evidence type="ECO:0000313" key="2">
    <source>
        <dbReference type="Proteomes" id="UP000199475"/>
    </source>
</evidence>
<keyword evidence="2" id="KW-1185">Reference proteome</keyword>
<accession>A0A1G9N8Y1</accession>
<dbReference type="AlphaFoldDB" id="A0A1G9N8Y1"/>
<name>A0A1G9N8Y1_9ACTN</name>
<dbReference type="GO" id="GO:0016740">
    <property type="term" value="F:transferase activity"/>
    <property type="evidence" value="ECO:0007669"/>
    <property type="project" value="UniProtKB-KW"/>
</dbReference>
<proteinExistence type="predicted"/>
<protein>
    <submittedName>
        <fullName evidence="1">Acetyltransferase (GNAT) domain-containing protein</fullName>
    </submittedName>
</protein>